<dbReference type="OrthoDB" id="502624at2"/>
<evidence type="ECO:0000313" key="3">
    <source>
        <dbReference type="Proteomes" id="UP000298154"/>
    </source>
</evidence>
<dbReference type="PROSITE" id="PS00197">
    <property type="entry name" value="2FE2S_FER_1"/>
    <property type="match status" value="1"/>
</dbReference>
<protein>
    <submittedName>
        <fullName evidence="2">2Fe-2S iron-sulfur cluster binding domain-containing protein</fullName>
    </submittedName>
</protein>
<dbReference type="Gene3D" id="3.10.20.30">
    <property type="match status" value="1"/>
</dbReference>
<dbReference type="InterPro" id="IPR006058">
    <property type="entry name" value="2Fe2S_fd_BS"/>
</dbReference>
<organism evidence="2 3">
    <name type="scientific">Cryobacterium ruanii</name>
    <dbReference type="NCBI Taxonomy" id="1259197"/>
    <lineage>
        <taxon>Bacteria</taxon>
        <taxon>Bacillati</taxon>
        <taxon>Actinomycetota</taxon>
        <taxon>Actinomycetes</taxon>
        <taxon>Micrococcales</taxon>
        <taxon>Microbacteriaceae</taxon>
        <taxon>Cryobacterium</taxon>
    </lineage>
</organism>
<evidence type="ECO:0000313" key="2">
    <source>
        <dbReference type="EMBL" id="TFD66360.1"/>
    </source>
</evidence>
<dbReference type="CDD" id="cd00207">
    <property type="entry name" value="fer2"/>
    <property type="match status" value="1"/>
</dbReference>
<dbReference type="InterPro" id="IPR001041">
    <property type="entry name" value="2Fe-2S_ferredoxin-type"/>
</dbReference>
<reference evidence="2 3" key="1">
    <citation type="submission" date="2019-03" db="EMBL/GenBank/DDBJ databases">
        <title>Genomics of glacier-inhabiting Cryobacterium strains.</title>
        <authorList>
            <person name="Liu Q."/>
            <person name="Xin Y.-H."/>
        </authorList>
    </citation>
    <scope>NUCLEOTIDE SEQUENCE [LARGE SCALE GENOMIC DNA]</scope>
    <source>
        <strain evidence="2 3">Sr36</strain>
    </source>
</reference>
<gene>
    <name evidence="2" type="ORF">E3T47_07615</name>
</gene>
<comment type="caution">
    <text evidence="2">The sequence shown here is derived from an EMBL/GenBank/DDBJ whole genome shotgun (WGS) entry which is preliminary data.</text>
</comment>
<dbReference type="Proteomes" id="UP000298154">
    <property type="component" value="Unassembled WGS sequence"/>
</dbReference>
<dbReference type="EMBL" id="SOHK01000012">
    <property type="protein sequence ID" value="TFD66360.1"/>
    <property type="molecule type" value="Genomic_DNA"/>
</dbReference>
<dbReference type="AlphaFoldDB" id="A0A4R9ANJ1"/>
<feature type="domain" description="2Fe-2S ferredoxin-type" evidence="1">
    <location>
        <begin position="1"/>
        <end position="58"/>
    </location>
</feature>
<sequence length="58" mass="6133">MPILGSCRKGVCGTCEVRVVEGAPEHLDSVLHDSENDDLGVMYPCVSRSMAASLGLNI</sequence>
<proteinExistence type="predicted"/>
<dbReference type="InterPro" id="IPR036010">
    <property type="entry name" value="2Fe-2S_ferredoxin-like_sf"/>
</dbReference>
<name>A0A4R9ANJ1_9MICO</name>
<dbReference type="SUPFAM" id="SSF54292">
    <property type="entry name" value="2Fe-2S ferredoxin-like"/>
    <property type="match status" value="1"/>
</dbReference>
<accession>A0A4R9ANJ1</accession>
<dbReference type="GO" id="GO:0051537">
    <property type="term" value="F:2 iron, 2 sulfur cluster binding"/>
    <property type="evidence" value="ECO:0007669"/>
    <property type="project" value="InterPro"/>
</dbReference>
<evidence type="ECO:0000259" key="1">
    <source>
        <dbReference type="PROSITE" id="PS51085"/>
    </source>
</evidence>
<dbReference type="RefSeq" id="WP_134555495.1">
    <property type="nucleotide sequence ID" value="NZ_SOHK01000012.1"/>
</dbReference>
<keyword evidence="3" id="KW-1185">Reference proteome</keyword>
<dbReference type="InterPro" id="IPR012675">
    <property type="entry name" value="Beta-grasp_dom_sf"/>
</dbReference>
<dbReference type="PROSITE" id="PS51085">
    <property type="entry name" value="2FE2S_FER_2"/>
    <property type="match status" value="1"/>
</dbReference>
<dbReference type="Pfam" id="PF00111">
    <property type="entry name" value="Fer2"/>
    <property type="match status" value="1"/>
</dbReference>